<protein>
    <recommendedName>
        <fullName evidence="1">BTB domain-containing protein</fullName>
    </recommendedName>
</protein>
<dbReference type="CDD" id="cd18186">
    <property type="entry name" value="BTB_POZ_ZBTB_KLHL-like"/>
    <property type="match status" value="1"/>
</dbReference>
<dbReference type="OrthoDB" id="3218112at2759"/>
<name>A0A401GM93_9APHY</name>
<evidence type="ECO:0000313" key="2">
    <source>
        <dbReference type="EMBL" id="GBE83302.1"/>
    </source>
</evidence>
<dbReference type="STRING" id="139825.A0A401GM93"/>
<comment type="caution">
    <text evidence="2">The sequence shown here is derived from an EMBL/GenBank/DDBJ whole genome shotgun (WGS) entry which is preliminary data.</text>
</comment>
<reference evidence="2 3" key="1">
    <citation type="journal article" date="2018" name="Sci. Rep.">
        <title>Genome sequence of the cauliflower mushroom Sparassis crispa (Hanabiratake) and its association with beneficial usage.</title>
        <authorList>
            <person name="Kiyama R."/>
            <person name="Furutani Y."/>
            <person name="Kawaguchi K."/>
            <person name="Nakanishi T."/>
        </authorList>
    </citation>
    <scope>NUCLEOTIDE SEQUENCE [LARGE SCALE GENOMIC DNA]</scope>
</reference>
<dbReference type="InterPro" id="IPR011333">
    <property type="entry name" value="SKP1/BTB/POZ_sf"/>
</dbReference>
<dbReference type="PROSITE" id="PS50097">
    <property type="entry name" value="BTB"/>
    <property type="match status" value="1"/>
</dbReference>
<proteinExistence type="predicted"/>
<dbReference type="SMART" id="SM00225">
    <property type="entry name" value="BTB"/>
    <property type="match status" value="1"/>
</dbReference>
<gene>
    <name evidence="2" type="ORF">SCP_0503500</name>
</gene>
<dbReference type="EMBL" id="BFAD01000005">
    <property type="protein sequence ID" value="GBE83302.1"/>
    <property type="molecule type" value="Genomic_DNA"/>
</dbReference>
<dbReference type="Pfam" id="PF00651">
    <property type="entry name" value="BTB"/>
    <property type="match status" value="1"/>
</dbReference>
<accession>A0A401GM93</accession>
<organism evidence="2 3">
    <name type="scientific">Sparassis crispa</name>
    <dbReference type="NCBI Taxonomy" id="139825"/>
    <lineage>
        <taxon>Eukaryota</taxon>
        <taxon>Fungi</taxon>
        <taxon>Dikarya</taxon>
        <taxon>Basidiomycota</taxon>
        <taxon>Agaricomycotina</taxon>
        <taxon>Agaricomycetes</taxon>
        <taxon>Polyporales</taxon>
        <taxon>Sparassidaceae</taxon>
        <taxon>Sparassis</taxon>
    </lineage>
</organism>
<dbReference type="GeneID" id="38780219"/>
<evidence type="ECO:0000313" key="3">
    <source>
        <dbReference type="Proteomes" id="UP000287166"/>
    </source>
</evidence>
<dbReference type="Gene3D" id="3.30.710.10">
    <property type="entry name" value="Potassium Channel Kv1.1, Chain A"/>
    <property type="match status" value="1"/>
</dbReference>
<dbReference type="Proteomes" id="UP000287166">
    <property type="component" value="Unassembled WGS sequence"/>
</dbReference>
<dbReference type="InterPro" id="IPR000210">
    <property type="entry name" value="BTB/POZ_dom"/>
</dbReference>
<sequence>MPSPQPDRKRARVDEEDPAEALVNHPTLYFDDGNIIISSGSTLFCVHRSLLSKHSPVFKDLFEPKEDKKQAFLRGCLHIHVEDDREEMEALLNIIYDGFRIDFPHLTVETYPALATLLCMTTKYQLARTRTEIIERIRREWPDTLTSHDTKMDERRQLHPHPSPFLVMDGKVELNPLYNPTAAQHEELVHPASVIALLRQTDCATPQIFAPIFYELSRCSWTFGGPAVGHNIAPLSHADVERLIVGIERLRTLHMFYAAKCPLFTVTPGHEGCLQGLQHCWSDIASVFARKTGPREPVEDWKELTKLACSYGQLAVSYQICAHCWKSLTLETDAIRSALWSQLTTSFQLTP</sequence>
<keyword evidence="3" id="KW-1185">Reference proteome</keyword>
<dbReference type="RefSeq" id="XP_027614215.1">
    <property type="nucleotide sequence ID" value="XM_027758414.1"/>
</dbReference>
<dbReference type="SUPFAM" id="SSF54695">
    <property type="entry name" value="POZ domain"/>
    <property type="match status" value="1"/>
</dbReference>
<feature type="domain" description="BTB" evidence="1">
    <location>
        <begin position="33"/>
        <end position="98"/>
    </location>
</feature>
<dbReference type="AlphaFoldDB" id="A0A401GM93"/>
<dbReference type="InParanoid" id="A0A401GM93"/>
<evidence type="ECO:0000259" key="1">
    <source>
        <dbReference type="PROSITE" id="PS50097"/>
    </source>
</evidence>